<accession>A0AAD9KC41</accession>
<comment type="caution">
    <text evidence="9">The sequence shown here is derived from an EMBL/GenBank/DDBJ whole genome shotgun (WGS) entry which is preliminary data.</text>
</comment>
<dbReference type="EC" id="3.1.3.2" evidence="3"/>
<dbReference type="InterPro" id="IPR050645">
    <property type="entry name" value="Histidine_acid_phosphatase"/>
</dbReference>
<evidence type="ECO:0000256" key="4">
    <source>
        <dbReference type="ARBA" id="ARBA00022729"/>
    </source>
</evidence>
<keyword evidence="10" id="KW-1185">Reference proteome</keyword>
<evidence type="ECO:0000256" key="2">
    <source>
        <dbReference type="ARBA" id="ARBA00005375"/>
    </source>
</evidence>
<dbReference type="AlphaFoldDB" id="A0AAD9KC41"/>
<evidence type="ECO:0000256" key="1">
    <source>
        <dbReference type="ARBA" id="ARBA00000032"/>
    </source>
</evidence>
<dbReference type="Pfam" id="PF00328">
    <property type="entry name" value="His_Phos_2"/>
    <property type="match status" value="1"/>
</dbReference>
<dbReference type="PANTHER" id="PTHR11567">
    <property type="entry name" value="ACID PHOSPHATASE-RELATED"/>
    <property type="match status" value="1"/>
</dbReference>
<keyword evidence="7" id="KW-0325">Glycoprotein</keyword>
<organism evidence="9 10">
    <name type="scientific">Ridgeia piscesae</name>
    <name type="common">Tubeworm</name>
    <dbReference type="NCBI Taxonomy" id="27915"/>
    <lineage>
        <taxon>Eukaryota</taxon>
        <taxon>Metazoa</taxon>
        <taxon>Spiralia</taxon>
        <taxon>Lophotrochozoa</taxon>
        <taxon>Annelida</taxon>
        <taxon>Polychaeta</taxon>
        <taxon>Sedentaria</taxon>
        <taxon>Canalipalpata</taxon>
        <taxon>Sabellida</taxon>
        <taxon>Siboglinidae</taxon>
        <taxon>Ridgeia</taxon>
    </lineage>
</organism>
<evidence type="ECO:0000256" key="6">
    <source>
        <dbReference type="ARBA" id="ARBA00023157"/>
    </source>
</evidence>
<feature type="transmembrane region" description="Helical" evidence="8">
    <location>
        <begin position="314"/>
        <end position="334"/>
    </location>
</feature>
<evidence type="ECO:0000256" key="3">
    <source>
        <dbReference type="ARBA" id="ARBA00012646"/>
    </source>
</evidence>
<dbReference type="Proteomes" id="UP001209878">
    <property type="component" value="Unassembled WGS sequence"/>
</dbReference>
<evidence type="ECO:0000256" key="7">
    <source>
        <dbReference type="ARBA" id="ARBA00023180"/>
    </source>
</evidence>
<evidence type="ECO:0000313" key="9">
    <source>
        <dbReference type="EMBL" id="KAK2168597.1"/>
    </source>
</evidence>
<evidence type="ECO:0000256" key="5">
    <source>
        <dbReference type="ARBA" id="ARBA00022801"/>
    </source>
</evidence>
<evidence type="ECO:0000313" key="10">
    <source>
        <dbReference type="Proteomes" id="UP001209878"/>
    </source>
</evidence>
<comment type="similarity">
    <text evidence="2">Belongs to the histidine acid phosphatase family.</text>
</comment>
<keyword evidence="8" id="KW-0472">Membrane</keyword>
<keyword evidence="8" id="KW-0812">Transmembrane</keyword>
<keyword evidence="8" id="KW-1133">Transmembrane helix</keyword>
<keyword evidence="4" id="KW-0732">Signal</keyword>
<dbReference type="PANTHER" id="PTHR11567:SF211">
    <property type="entry name" value="PROSTATIC ACID PHOSPHATASE"/>
    <property type="match status" value="1"/>
</dbReference>
<dbReference type="InterPro" id="IPR029033">
    <property type="entry name" value="His_PPase_superfam"/>
</dbReference>
<dbReference type="GO" id="GO:0003993">
    <property type="term" value="F:acid phosphatase activity"/>
    <property type="evidence" value="ECO:0007669"/>
    <property type="project" value="UniProtKB-EC"/>
</dbReference>
<keyword evidence="6" id="KW-1015">Disulfide bond</keyword>
<evidence type="ECO:0000256" key="8">
    <source>
        <dbReference type="SAM" id="Phobius"/>
    </source>
</evidence>
<dbReference type="Gene3D" id="3.40.50.1240">
    <property type="entry name" value="Phosphoglycerate mutase-like"/>
    <property type="match status" value="1"/>
</dbReference>
<proteinExistence type="inferred from homology"/>
<dbReference type="SUPFAM" id="SSF53254">
    <property type="entry name" value="Phosphoglycerate mutase-like"/>
    <property type="match status" value="1"/>
</dbReference>
<dbReference type="EMBL" id="JAODUO010001222">
    <property type="protein sequence ID" value="KAK2168597.1"/>
    <property type="molecule type" value="Genomic_DNA"/>
</dbReference>
<dbReference type="CDD" id="cd07061">
    <property type="entry name" value="HP_HAP_like"/>
    <property type="match status" value="1"/>
</dbReference>
<reference evidence="9" key="1">
    <citation type="journal article" date="2023" name="Mol. Biol. Evol.">
        <title>Third-Generation Sequencing Reveals the Adaptive Role of the Epigenome in Three Deep-Sea Polychaetes.</title>
        <authorList>
            <person name="Perez M."/>
            <person name="Aroh O."/>
            <person name="Sun Y."/>
            <person name="Lan Y."/>
            <person name="Juniper S.K."/>
            <person name="Young C.R."/>
            <person name="Angers B."/>
            <person name="Qian P.Y."/>
        </authorList>
    </citation>
    <scope>NUCLEOTIDE SEQUENCE</scope>
    <source>
        <strain evidence="9">R07B-5</strain>
    </source>
</reference>
<protein>
    <recommendedName>
        <fullName evidence="3">acid phosphatase</fullName>
        <ecNumber evidence="3">3.1.3.2</ecNumber>
    </recommendedName>
</protein>
<comment type="catalytic activity">
    <reaction evidence="1">
        <text>a phosphate monoester + H2O = an alcohol + phosphate</text>
        <dbReference type="Rhea" id="RHEA:15017"/>
        <dbReference type="ChEBI" id="CHEBI:15377"/>
        <dbReference type="ChEBI" id="CHEBI:30879"/>
        <dbReference type="ChEBI" id="CHEBI:43474"/>
        <dbReference type="ChEBI" id="CHEBI:67140"/>
        <dbReference type="EC" id="3.1.3.2"/>
    </reaction>
</comment>
<name>A0AAD9KC41_RIDPI</name>
<dbReference type="InterPro" id="IPR000560">
    <property type="entry name" value="His_Pase_clade-2"/>
</dbReference>
<sequence length="361" mass="41582">MWQQYTLGGFFRRRYSSYLNSVYCKHQIRVESADVDCRLMSAQCHLAGLYPAVSLRIPLQPVPIHSLPADQKHMLEFDEPCRRFDMLFHEATNSREARALAKSNKEFMSKVAEEAGWPESNLKNIWKTYEALYCTRAHNISLPKWVNDTVFERLRSLTAAQYKFLAFTAEMQRLKAGPFLNVMLQRMQQAQKVKKVYEAHDETMKFYIYSSQSAMLTQVMSALGVWNNLTPSYATALVFELEERQPDDFIVRVLYKNGSASNAKVGQQLHLLHIPGCSVDCPLKTFEKLVKPMLMTGDWHTECACVPHFRVRKVALTLIVFTLTLGIATVLYILHKRHQSAQEVQYERSFDNYGSSATDIL</sequence>
<keyword evidence="5" id="KW-0378">Hydrolase</keyword>
<gene>
    <name evidence="9" type="ORF">NP493_1217g00011</name>
</gene>